<evidence type="ECO:0000313" key="4">
    <source>
        <dbReference type="EMBL" id="ALY06885.1"/>
    </source>
</evidence>
<feature type="domain" description="NUMOD4" evidence="1">
    <location>
        <begin position="11"/>
        <end position="66"/>
    </location>
</feature>
<sequence>MIKNKTKQEFENWKMHPDFSFIEVSTWGRIRMLDRQATTGKGGRLFVKGRILKQHRSNNGYLRVNFSMDGKTINRSVHRLVAECFLPNPDSLPQVNHKNCDRTDNRLVNLEWVTPSDNAKYREKYGISNTKTLGHPLYAINLATYEVLQFLSQHEASRKLEISQAHICSILKGKRNQACGYWFTEDESEINKDKLHEIKGGMLFIGGTVAVNLETLEVLKFSSQREAGRELGVNIVCINNVLKGRQKQTSGYWFVEDNGNAMESIRAKFGNEVASKVDPLVAQ</sequence>
<keyword evidence="5" id="KW-1185">Reference proteome</keyword>
<dbReference type="Proteomes" id="UP000223158">
    <property type="component" value="Segment"/>
</dbReference>
<keyword evidence="4" id="KW-0378">Hydrolase</keyword>
<dbReference type="InterPro" id="IPR054307">
    <property type="entry name" value="I-HmuI_NUMOD-like"/>
</dbReference>
<dbReference type="EMBL" id="KU052488">
    <property type="protein sequence ID" value="ALY06885.1"/>
    <property type="molecule type" value="Genomic_DNA"/>
</dbReference>
<proteinExistence type="predicted"/>
<feature type="domain" description="DNA endonuclease I-HmuI-like NUMOD-like" evidence="3">
    <location>
        <begin position="220"/>
        <end position="254"/>
    </location>
</feature>
<dbReference type="GO" id="GO:0004519">
    <property type="term" value="F:endonuclease activity"/>
    <property type="evidence" value="ECO:0007669"/>
    <property type="project" value="UniProtKB-KW"/>
</dbReference>
<keyword evidence="4" id="KW-0255">Endonuclease</keyword>
<reference evidence="4 5" key="1">
    <citation type="submission" date="2015-11" db="EMBL/GenBank/DDBJ databases">
        <title>Lactobacillus brevis bacteriophage SA-C12: a mosaic Myoviridae member.</title>
        <authorList>
            <person name="Mahony J."/>
        </authorList>
    </citation>
    <scope>NUCLEOTIDE SEQUENCE [LARGE SCALE GENOMIC DNA]</scope>
</reference>
<gene>
    <name evidence="4" type="ORF">SAC12_064</name>
</gene>
<dbReference type="Pfam" id="PF22083">
    <property type="entry name" value="I-HmuI_NUMOD-like"/>
    <property type="match status" value="1"/>
</dbReference>
<evidence type="ECO:0000313" key="5">
    <source>
        <dbReference type="Proteomes" id="UP000223158"/>
    </source>
</evidence>
<evidence type="ECO:0000259" key="1">
    <source>
        <dbReference type="Pfam" id="PF07463"/>
    </source>
</evidence>
<dbReference type="SUPFAM" id="SSF64496">
    <property type="entry name" value="DNA-binding domain of intron-encoded endonucleases"/>
    <property type="match status" value="1"/>
</dbReference>
<feature type="domain" description="HNH nuclease" evidence="2">
    <location>
        <begin position="77"/>
        <end position="119"/>
    </location>
</feature>
<dbReference type="GO" id="GO:0016788">
    <property type="term" value="F:hydrolase activity, acting on ester bonds"/>
    <property type="evidence" value="ECO:0007669"/>
    <property type="project" value="InterPro"/>
</dbReference>
<dbReference type="Gene3D" id="3.90.75.20">
    <property type="match status" value="1"/>
</dbReference>
<dbReference type="Pfam" id="PF07463">
    <property type="entry name" value="NUMOD4"/>
    <property type="match status" value="1"/>
</dbReference>
<dbReference type="SUPFAM" id="SSF54060">
    <property type="entry name" value="His-Me finger endonucleases"/>
    <property type="match status" value="1"/>
</dbReference>
<name>A0A1I9KK93_9CAUD</name>
<dbReference type="SMART" id="SM00497">
    <property type="entry name" value="IENR1"/>
    <property type="match status" value="2"/>
</dbReference>
<dbReference type="InterPro" id="IPR036388">
    <property type="entry name" value="WH-like_DNA-bd_sf"/>
</dbReference>
<dbReference type="Pfam" id="PF13392">
    <property type="entry name" value="HNH_3"/>
    <property type="match status" value="1"/>
</dbReference>
<organism evidence="4 5">
    <name type="scientific">Lactobacillus phage SA-C12</name>
    <dbReference type="NCBI Taxonomy" id="1755697"/>
    <lineage>
        <taxon>Viruses</taxon>
        <taxon>Duplodnaviria</taxon>
        <taxon>Heunggongvirae</taxon>
        <taxon>Uroviricota</taxon>
        <taxon>Caudoviricetes</taxon>
        <taxon>Tybeckvirinae</taxon>
        <taxon>Lenusvirus</taxon>
        <taxon>Lenusvirus SAC12</taxon>
    </lineage>
</organism>
<dbReference type="InterPro" id="IPR010902">
    <property type="entry name" value="NUMOD4"/>
</dbReference>
<dbReference type="Gene3D" id="1.10.10.10">
    <property type="entry name" value="Winged helix-like DNA-binding domain superfamily/Winged helix DNA-binding domain"/>
    <property type="match status" value="2"/>
</dbReference>
<keyword evidence="4" id="KW-0540">Nuclease</keyword>
<evidence type="ECO:0000259" key="3">
    <source>
        <dbReference type="Pfam" id="PF22083"/>
    </source>
</evidence>
<evidence type="ECO:0000259" key="2">
    <source>
        <dbReference type="Pfam" id="PF13392"/>
    </source>
</evidence>
<dbReference type="InterPro" id="IPR044925">
    <property type="entry name" value="His-Me_finger_sf"/>
</dbReference>
<protein>
    <submittedName>
        <fullName evidence="4">Putative HNH homing endonuclease</fullName>
    </submittedName>
</protein>
<dbReference type="InterPro" id="IPR003647">
    <property type="entry name" value="Intron_nuc_1_rpt"/>
</dbReference>
<accession>A0A1I9KK93</accession>
<dbReference type="InterPro" id="IPR003615">
    <property type="entry name" value="HNH_nuc"/>
</dbReference>